<accession>A0AAV8VD36</accession>
<dbReference type="AlphaFoldDB" id="A0AAV8VD36"/>
<evidence type="ECO:0008006" key="3">
    <source>
        <dbReference type="Google" id="ProtNLM"/>
    </source>
</evidence>
<sequence>MPNEFDGALDKLLSFLDALTLLNLNSEGNTNVKGDSSRLLTAKILNLKRNAKNAVNYADEIESLAASLKRSFITEGAFHIKSQETAVRAFTQNSNTERTRIVMEAEIVHIIVHSIEDVVKIIITIIIGSAIVVTWIAKEEAQLTVDLSLRGTDIIIIISITAEDRPIPQITDGPWLKELEAMNIQLTDVVDSGPIEILFGADVIGELYTGRKHALNCGIFAIETLFGWTLMGRIPLEHPRCSTAMTEWSAFVRNRVSEIRTLTDVERWSHVPGAMNPADLPSRGCGTSRLIESRWWEGPAWLRDDPSAWPKEDYNIDEEKVNVERKKSAVVLLTTVSNFCNLTQFSSYNKTIRMVAWMKRFCFNARNPSGRLEGTLLVDELKAAEIFVLKMSSSIYWKPGSFANAFISDLDLPPTDNAFKFHIGRAFLQCAIYKTAHLVRPNIPDIIQFGRFKKDVDYRRFNSLVE</sequence>
<evidence type="ECO:0000313" key="1">
    <source>
        <dbReference type="EMBL" id="KAJ8912028.1"/>
    </source>
</evidence>
<protein>
    <recommendedName>
        <fullName evidence="3">Peptidase aspartic putative domain-containing protein</fullName>
    </recommendedName>
</protein>
<dbReference type="Proteomes" id="UP001159042">
    <property type="component" value="Unassembled WGS sequence"/>
</dbReference>
<keyword evidence="2" id="KW-1185">Reference proteome</keyword>
<comment type="caution">
    <text evidence="1">The sequence shown here is derived from an EMBL/GenBank/DDBJ whole genome shotgun (WGS) entry which is preliminary data.</text>
</comment>
<organism evidence="1 2">
    <name type="scientific">Exocentrus adspersus</name>
    <dbReference type="NCBI Taxonomy" id="1586481"/>
    <lineage>
        <taxon>Eukaryota</taxon>
        <taxon>Metazoa</taxon>
        <taxon>Ecdysozoa</taxon>
        <taxon>Arthropoda</taxon>
        <taxon>Hexapoda</taxon>
        <taxon>Insecta</taxon>
        <taxon>Pterygota</taxon>
        <taxon>Neoptera</taxon>
        <taxon>Endopterygota</taxon>
        <taxon>Coleoptera</taxon>
        <taxon>Polyphaga</taxon>
        <taxon>Cucujiformia</taxon>
        <taxon>Chrysomeloidea</taxon>
        <taxon>Cerambycidae</taxon>
        <taxon>Lamiinae</taxon>
        <taxon>Acanthocinini</taxon>
        <taxon>Exocentrus</taxon>
    </lineage>
</organism>
<dbReference type="EMBL" id="JANEYG010000150">
    <property type="protein sequence ID" value="KAJ8912028.1"/>
    <property type="molecule type" value="Genomic_DNA"/>
</dbReference>
<proteinExistence type="predicted"/>
<name>A0AAV8VD36_9CUCU</name>
<dbReference type="PANTHER" id="PTHR47331">
    <property type="entry name" value="PHD-TYPE DOMAIN-CONTAINING PROTEIN"/>
    <property type="match status" value="1"/>
</dbReference>
<reference evidence="1 2" key="1">
    <citation type="journal article" date="2023" name="Insect Mol. Biol.">
        <title>Genome sequencing provides insights into the evolution of gene families encoding plant cell wall-degrading enzymes in longhorned beetles.</title>
        <authorList>
            <person name="Shin N.R."/>
            <person name="Okamura Y."/>
            <person name="Kirsch R."/>
            <person name="Pauchet Y."/>
        </authorList>
    </citation>
    <scope>NUCLEOTIDE SEQUENCE [LARGE SCALE GENOMIC DNA]</scope>
    <source>
        <strain evidence="1">EAD_L_NR</strain>
    </source>
</reference>
<evidence type="ECO:0000313" key="2">
    <source>
        <dbReference type="Proteomes" id="UP001159042"/>
    </source>
</evidence>
<gene>
    <name evidence="1" type="ORF">NQ315_000521</name>
</gene>